<dbReference type="PANTHER" id="PTHR30185:SF18">
    <property type="entry name" value="TRANSCRIPTIONAL REGULATOR MTLR"/>
    <property type="match status" value="1"/>
</dbReference>
<dbReference type="InterPro" id="IPR002178">
    <property type="entry name" value="PTS_EIIA_type-2_dom"/>
</dbReference>
<dbReference type="Gene3D" id="3.40.930.10">
    <property type="entry name" value="Mannitol-specific EII, Chain A"/>
    <property type="match status" value="1"/>
</dbReference>
<gene>
    <name evidence="7" type="ORF">A8L58_05700</name>
    <name evidence="6" type="ORF">AXH35_04235</name>
</gene>
<dbReference type="InterPro" id="IPR013196">
    <property type="entry name" value="HTH_11"/>
</dbReference>
<dbReference type="InterPro" id="IPR036390">
    <property type="entry name" value="WH_DNA-bd_sf"/>
</dbReference>
<evidence type="ECO:0000256" key="1">
    <source>
        <dbReference type="ARBA" id="ARBA00022737"/>
    </source>
</evidence>
<dbReference type="EMBL" id="CP014352">
    <property type="protein sequence ID" value="AMS04806.1"/>
    <property type="molecule type" value="Genomic_DNA"/>
</dbReference>
<dbReference type="InterPro" id="IPR050661">
    <property type="entry name" value="BglG_antiterminators"/>
</dbReference>
<dbReference type="Pfam" id="PF00359">
    <property type="entry name" value="PTS_EIIA_2"/>
    <property type="match status" value="1"/>
</dbReference>
<keyword evidence="9" id="KW-1185">Reference proteome</keyword>
<name>A0AAC8YDN7_9ACTN</name>
<keyword evidence="3" id="KW-0804">Transcription</keyword>
<dbReference type="GO" id="GO:0006355">
    <property type="term" value="P:regulation of DNA-templated transcription"/>
    <property type="evidence" value="ECO:0007669"/>
    <property type="project" value="InterPro"/>
</dbReference>
<dbReference type="InterPro" id="IPR036388">
    <property type="entry name" value="WH-like_DNA-bd_sf"/>
</dbReference>
<organism evidence="6 8">
    <name type="scientific">Acidipropionibacterium acidipropionici</name>
    <dbReference type="NCBI Taxonomy" id="1748"/>
    <lineage>
        <taxon>Bacteria</taxon>
        <taxon>Bacillati</taxon>
        <taxon>Actinomycetota</taxon>
        <taxon>Actinomycetes</taxon>
        <taxon>Propionibacteriales</taxon>
        <taxon>Propionibacteriaceae</taxon>
        <taxon>Acidipropionibacterium</taxon>
    </lineage>
</organism>
<dbReference type="SUPFAM" id="SSF46785">
    <property type="entry name" value="Winged helix' DNA-binding domain"/>
    <property type="match status" value="1"/>
</dbReference>
<reference evidence="7 9" key="1">
    <citation type="journal article" date="2016" name="Plant Dis.">
        <title>Improved production of propionic acid using genome shuffling.</title>
        <authorList>
            <person name="Luna-Flores C.H."/>
            <person name="Palfreyman R.W."/>
            <person name="Kromer J.O."/>
            <person name="Nielsen L.K."/>
            <person name="Marcellin E."/>
        </authorList>
    </citation>
    <scope>NUCLEOTIDE SEQUENCE [LARGE SCALE GENOMIC DNA]</scope>
    <source>
        <strain evidence="7 9">F3E8</strain>
    </source>
</reference>
<dbReference type="InterPro" id="IPR016152">
    <property type="entry name" value="PTrfase/Anion_transptr"/>
</dbReference>
<dbReference type="PANTHER" id="PTHR30185">
    <property type="entry name" value="CRYPTIC BETA-GLUCOSIDE BGL OPERON ANTITERMINATOR"/>
    <property type="match status" value="1"/>
</dbReference>
<dbReference type="PROSITE" id="PS51094">
    <property type="entry name" value="PTS_EIIA_TYPE_2"/>
    <property type="match status" value="1"/>
</dbReference>
<sequence length="638" mass="70469">MNRETHILRHLETALAATPDGLAAQLDLGTRSIVNAVARLDAMLGTAASVRLVDGRYRLYILDARRYGEIRQALLDADESLNDPAHRRALIYRALLRAAGPVRIGDLASRLSVSRTTATTDLAALRETLAGHDVTITGRTNSGVRLEGSELDLRMAGLTHFAEVLCDHYPLGDEIAETVASICTSRHLNRSSRHTVLRWLTMLLDRYLSGHPLTELPPEFSELEGTPAHDFAAELLAGISPLVRIDPPPTEQLFMAMAVAGMRTPDDQEGRQLCPADEDVPALVDAIFDRITEVMGLQVEAAELADEFAHHLTFMLSRMRFRIHLDDDAVADIRDQYPVAHQMAEISRQVLEERTGLRITDSEVGLLAGYHQVFLDHHERSRQTHLRVAVVTSAGRVSGHLLRIQLARILPESARFIMMSADQLDDDALTVADLVVATPGALAGTGGALSSPVVELGTVFDRKELVNQLSRIRLHRYADLQLAGAGSSLLVSMLDPDRFMALPPGTDYHRATAALIDRLEELGLVEESFREALGRRERDSSMLLDELVGFPHATVPGAERVVLAMGVIPRSLEEPGVRAVFVMGVPDKQDYDDTILIDIYDEIIRLASDRSLITSLSRVTSHEQLFWFMADHPTRTNR</sequence>
<evidence type="ECO:0000313" key="6">
    <source>
        <dbReference type="EMBL" id="AMS04806.1"/>
    </source>
</evidence>
<dbReference type="Gene3D" id="1.10.1790.10">
    <property type="entry name" value="PRD domain"/>
    <property type="match status" value="1"/>
</dbReference>
<keyword evidence="1" id="KW-0677">Repeat</keyword>
<dbReference type="AlphaFoldDB" id="A0AAC8YDN7"/>
<dbReference type="RefSeq" id="WP_062819166.1">
    <property type="nucleotide sequence ID" value="NZ_CP014352.1"/>
</dbReference>
<keyword evidence="2" id="KW-0805">Transcription regulation</keyword>
<evidence type="ECO:0000259" key="4">
    <source>
        <dbReference type="PROSITE" id="PS51094"/>
    </source>
</evidence>
<dbReference type="Pfam" id="PF08279">
    <property type="entry name" value="HTH_11"/>
    <property type="match status" value="1"/>
</dbReference>
<proteinExistence type="predicted"/>
<evidence type="ECO:0000259" key="5">
    <source>
        <dbReference type="PROSITE" id="PS51372"/>
    </source>
</evidence>
<dbReference type="SUPFAM" id="SSF55804">
    <property type="entry name" value="Phoshotransferase/anion transport protein"/>
    <property type="match status" value="1"/>
</dbReference>
<dbReference type="PROSITE" id="PS51372">
    <property type="entry name" value="PRD_2"/>
    <property type="match status" value="1"/>
</dbReference>
<dbReference type="Proteomes" id="UP000075221">
    <property type="component" value="Chromosome"/>
</dbReference>
<dbReference type="EMBL" id="CP015970">
    <property type="protein sequence ID" value="AOZ46293.1"/>
    <property type="molecule type" value="Genomic_DNA"/>
</dbReference>
<dbReference type="Gene3D" id="1.10.10.10">
    <property type="entry name" value="Winged helix-like DNA-binding domain superfamily/Winged helix DNA-binding domain"/>
    <property type="match status" value="1"/>
</dbReference>
<accession>A0AAC8YDN7</accession>
<protein>
    <submittedName>
        <fullName evidence="6">PTS fructose transporter subunit IIA</fullName>
    </submittedName>
</protein>
<evidence type="ECO:0000256" key="2">
    <source>
        <dbReference type="ARBA" id="ARBA00023015"/>
    </source>
</evidence>
<feature type="domain" description="PTS EIIA type-2" evidence="4">
    <location>
        <begin position="492"/>
        <end position="632"/>
    </location>
</feature>
<dbReference type="InterPro" id="IPR036634">
    <property type="entry name" value="PRD_sf"/>
</dbReference>
<dbReference type="SUPFAM" id="SSF63520">
    <property type="entry name" value="PTS-regulatory domain, PRD"/>
    <property type="match status" value="1"/>
</dbReference>
<dbReference type="Pfam" id="PF00874">
    <property type="entry name" value="PRD"/>
    <property type="match status" value="1"/>
</dbReference>
<dbReference type="Proteomes" id="UP000178666">
    <property type="component" value="Chromosome"/>
</dbReference>
<evidence type="ECO:0000313" key="8">
    <source>
        <dbReference type="Proteomes" id="UP000075221"/>
    </source>
</evidence>
<evidence type="ECO:0000256" key="3">
    <source>
        <dbReference type="ARBA" id="ARBA00023163"/>
    </source>
</evidence>
<feature type="domain" description="PRD" evidence="5">
    <location>
        <begin position="275"/>
        <end position="381"/>
    </location>
</feature>
<evidence type="ECO:0000313" key="7">
    <source>
        <dbReference type="EMBL" id="AOZ46293.1"/>
    </source>
</evidence>
<reference evidence="6 8" key="2">
    <citation type="submission" date="2016-02" db="EMBL/GenBank/DDBJ databases">
        <title>Complete Genome Sequence of Propionibacterium acidipropionici ATCC 55737.</title>
        <authorList>
            <person name="Luna Flores C.H."/>
            <person name="Nielsen L.K."/>
            <person name="Marcellin E."/>
        </authorList>
    </citation>
    <scope>NUCLEOTIDE SEQUENCE [LARGE SCALE GENOMIC DNA]</scope>
    <source>
        <strain evidence="6 8">ATCC 55737</strain>
    </source>
</reference>
<evidence type="ECO:0000313" key="9">
    <source>
        <dbReference type="Proteomes" id="UP000178666"/>
    </source>
</evidence>
<dbReference type="InterPro" id="IPR011608">
    <property type="entry name" value="PRD"/>
</dbReference>